<organism evidence="1 2">
    <name type="scientific">Natronospirillum operosum</name>
    <dbReference type="NCBI Taxonomy" id="2759953"/>
    <lineage>
        <taxon>Bacteria</taxon>
        <taxon>Pseudomonadati</taxon>
        <taxon>Pseudomonadota</taxon>
        <taxon>Gammaproteobacteria</taxon>
        <taxon>Oceanospirillales</taxon>
        <taxon>Natronospirillaceae</taxon>
        <taxon>Natronospirillum</taxon>
    </lineage>
</organism>
<reference evidence="1 2" key="1">
    <citation type="submission" date="2019-04" db="EMBL/GenBank/DDBJ databases">
        <title>Natronospirillum operosus gen. nov., sp. nov., a haloalkaliphilic satellite isolated from decaying biomass of laboratory culture of cyanobacterium Geitlerinema sp. and proposal of Natronospirillaceae fam. nov. and Saccharospirillaceae fam. nov.</title>
        <authorList>
            <person name="Kevbrin V."/>
            <person name="Boltyanskaya Y."/>
            <person name="Koziaeva V."/>
            <person name="Grouzdev D.S."/>
            <person name="Park M."/>
            <person name="Cho J."/>
        </authorList>
    </citation>
    <scope>NUCLEOTIDE SEQUENCE [LARGE SCALE GENOMIC DNA]</scope>
    <source>
        <strain evidence="1 2">G-116</strain>
    </source>
</reference>
<evidence type="ECO:0000313" key="1">
    <source>
        <dbReference type="EMBL" id="TGG93349.1"/>
    </source>
</evidence>
<comment type="caution">
    <text evidence="1">The sequence shown here is derived from an EMBL/GenBank/DDBJ whole genome shotgun (WGS) entry which is preliminary data.</text>
</comment>
<sequence length="103" mass="11832">MSVRAGGNLDGAKNKKPRPVCAGGVLENYALIRTLRRLAYDHHHTHHYRVQRGIQWVRQKQWSDHAGFAFDQRLEFTHWRIARPGSGTQVRSGRLACKSHHLA</sequence>
<evidence type="ECO:0000313" key="2">
    <source>
        <dbReference type="Proteomes" id="UP000297475"/>
    </source>
</evidence>
<keyword evidence="2" id="KW-1185">Reference proteome</keyword>
<gene>
    <name evidence="1" type="ORF">E4656_09860</name>
</gene>
<protein>
    <submittedName>
        <fullName evidence="1">Uncharacterized protein</fullName>
    </submittedName>
</protein>
<dbReference type="Proteomes" id="UP000297475">
    <property type="component" value="Unassembled WGS sequence"/>
</dbReference>
<name>A0A4Z0W8P4_9GAMM</name>
<dbReference type="EMBL" id="SRMF01000003">
    <property type="protein sequence ID" value="TGG93349.1"/>
    <property type="molecule type" value="Genomic_DNA"/>
</dbReference>
<accession>A0A4Z0W8P4</accession>
<dbReference type="AlphaFoldDB" id="A0A4Z0W8P4"/>
<proteinExistence type="predicted"/>